<dbReference type="Pfam" id="PF07372">
    <property type="entry name" value="DUF1491"/>
    <property type="match status" value="1"/>
</dbReference>
<dbReference type="Proteomes" id="UP001203410">
    <property type="component" value="Unassembled WGS sequence"/>
</dbReference>
<dbReference type="EMBL" id="JAMGBA010000002">
    <property type="protein sequence ID" value="MCL6698810.1"/>
    <property type="molecule type" value="Genomic_DNA"/>
</dbReference>
<protein>
    <submittedName>
        <fullName evidence="1">DUF1491 family protein</fullName>
    </submittedName>
</protein>
<gene>
    <name evidence="1" type="ORF">LZ496_08460</name>
</gene>
<dbReference type="Gene3D" id="3.40.1530.20">
    <property type="entry name" value="Protein of unknown function (DUF1491)"/>
    <property type="match status" value="1"/>
</dbReference>
<sequence length="113" mass="12309">MAERLPAHLEAAGFIRQAEAEGGFGTIIKRGDADRGALILLIASRGQHQACLERALGPDGIYGWQRSGPPVGADSQSLADWSEKRLRFDEDSWLIELDIPDPQRLIVEMGAKG</sequence>
<name>A0ABT0RUV9_9SPHN</name>
<dbReference type="RefSeq" id="WP_249904195.1">
    <property type="nucleotide sequence ID" value="NZ_JAMGBA010000002.1"/>
</dbReference>
<dbReference type="InterPro" id="IPR009964">
    <property type="entry name" value="DUF1491"/>
</dbReference>
<evidence type="ECO:0000313" key="2">
    <source>
        <dbReference type="Proteomes" id="UP001203410"/>
    </source>
</evidence>
<proteinExistence type="predicted"/>
<accession>A0ABT0RUV9</accession>
<reference evidence="1 2" key="1">
    <citation type="submission" date="2022-05" db="EMBL/GenBank/DDBJ databases">
        <authorList>
            <person name="Jo J.-H."/>
            <person name="Im W.-T."/>
        </authorList>
    </citation>
    <scope>NUCLEOTIDE SEQUENCE [LARGE SCALE GENOMIC DNA]</scope>
    <source>
        <strain evidence="1 2">NSE70-1</strain>
    </source>
</reference>
<evidence type="ECO:0000313" key="1">
    <source>
        <dbReference type="EMBL" id="MCL6698810.1"/>
    </source>
</evidence>
<comment type="caution">
    <text evidence="1">The sequence shown here is derived from an EMBL/GenBank/DDBJ whole genome shotgun (WGS) entry which is preliminary data.</text>
</comment>
<keyword evidence="2" id="KW-1185">Reference proteome</keyword>
<organism evidence="1 2">
    <name type="scientific">Sphingomonas caseinilyticus</name>
    <dbReference type="NCBI Taxonomy" id="2908205"/>
    <lineage>
        <taxon>Bacteria</taxon>
        <taxon>Pseudomonadati</taxon>
        <taxon>Pseudomonadota</taxon>
        <taxon>Alphaproteobacteria</taxon>
        <taxon>Sphingomonadales</taxon>
        <taxon>Sphingomonadaceae</taxon>
        <taxon>Sphingomonas</taxon>
    </lineage>
</organism>